<comment type="caution">
    <text evidence="2">The sequence shown here is derived from an EMBL/GenBank/DDBJ whole genome shotgun (WGS) entry which is preliminary data.</text>
</comment>
<dbReference type="Pfam" id="PF19952">
    <property type="entry name" value="DUF6414"/>
    <property type="match status" value="1"/>
</dbReference>
<feature type="region of interest" description="Disordered" evidence="1">
    <location>
        <begin position="143"/>
        <end position="165"/>
    </location>
</feature>
<dbReference type="RefSeq" id="WP_346029699.1">
    <property type="nucleotide sequence ID" value="NZ_BAAANV010000017.1"/>
</dbReference>
<evidence type="ECO:0000313" key="2">
    <source>
        <dbReference type="EMBL" id="GAA1535400.1"/>
    </source>
</evidence>
<gene>
    <name evidence="2" type="ORF">GCM10009762_06960</name>
</gene>
<accession>A0ABN2B7A7</accession>
<reference evidence="2 3" key="1">
    <citation type="journal article" date="2019" name="Int. J. Syst. Evol. Microbiol.">
        <title>The Global Catalogue of Microorganisms (GCM) 10K type strain sequencing project: providing services to taxonomists for standard genome sequencing and annotation.</title>
        <authorList>
            <consortium name="The Broad Institute Genomics Platform"/>
            <consortium name="The Broad Institute Genome Sequencing Center for Infectious Disease"/>
            <person name="Wu L."/>
            <person name="Ma J."/>
        </authorList>
    </citation>
    <scope>NUCLEOTIDE SEQUENCE [LARGE SCALE GENOMIC DNA]</scope>
    <source>
        <strain evidence="2 3">JCM 14588</strain>
    </source>
</reference>
<protein>
    <submittedName>
        <fullName evidence="2">Uncharacterized protein</fullName>
    </submittedName>
</protein>
<name>A0ABN2B7A7_9MICO</name>
<proteinExistence type="predicted"/>
<keyword evidence="3" id="KW-1185">Reference proteome</keyword>
<sequence length="334" mass="36211">MILREYLYVDGVAVRGLLAQIDSGITEKQSTKSSRTKLTGGGLKGFAEHAATSLEDTSYEKNFADALFPTLESALESEGLLEDVSALLTEAEPWEDSRLRTVLSPGKIIRVSAPGYLMDARFMANIMTGFAVTHRGLVHMGSIETDSTTPRPAGPKKGAVKSTKNAYKDLPHEEDSLESYIPKGKIKFSAEEEDPISGEFLRGVVQVLRGMYPPGLHMHLVPNHAGGAITIRLQEGRQYMDSSPDVLFSRYGVSEQEWTVVGTVGHHAAPTPDMGNPNFMTGDVIHREKFAQFASGLAVTLGNLGLTDLAQTPGFSMVPWAVYRTLGAPQDEDG</sequence>
<organism evidence="2 3">
    <name type="scientific">Dermacoccus barathri</name>
    <dbReference type="NCBI Taxonomy" id="322601"/>
    <lineage>
        <taxon>Bacteria</taxon>
        <taxon>Bacillati</taxon>
        <taxon>Actinomycetota</taxon>
        <taxon>Actinomycetes</taxon>
        <taxon>Micrococcales</taxon>
        <taxon>Dermacoccaceae</taxon>
        <taxon>Dermacoccus</taxon>
    </lineage>
</organism>
<dbReference type="EMBL" id="BAAANV010000017">
    <property type="protein sequence ID" value="GAA1535400.1"/>
    <property type="molecule type" value="Genomic_DNA"/>
</dbReference>
<dbReference type="Proteomes" id="UP001501288">
    <property type="component" value="Unassembled WGS sequence"/>
</dbReference>
<dbReference type="InterPro" id="IPR045633">
    <property type="entry name" value="DUF6414"/>
</dbReference>
<evidence type="ECO:0000313" key="3">
    <source>
        <dbReference type="Proteomes" id="UP001501288"/>
    </source>
</evidence>
<evidence type="ECO:0000256" key="1">
    <source>
        <dbReference type="SAM" id="MobiDB-lite"/>
    </source>
</evidence>